<evidence type="ECO:0000256" key="2">
    <source>
        <dbReference type="SAM" id="Phobius"/>
    </source>
</evidence>
<dbReference type="GO" id="GO:0009141">
    <property type="term" value="P:nucleoside triphosphate metabolic process"/>
    <property type="evidence" value="ECO:0007669"/>
    <property type="project" value="TreeGrafter"/>
</dbReference>
<keyword evidence="2" id="KW-1133">Transmembrane helix</keyword>
<reference evidence="3" key="2">
    <citation type="submission" date="2020-11" db="EMBL/GenBank/DDBJ databases">
        <authorList>
            <consortium name="DOE Joint Genome Institute"/>
            <person name="Kuo A."/>
            <person name="Miyauchi S."/>
            <person name="Kiss E."/>
            <person name="Drula E."/>
            <person name="Kohler A."/>
            <person name="Sanchez-Garcia M."/>
            <person name="Andreopoulos B."/>
            <person name="Barry K.W."/>
            <person name="Bonito G."/>
            <person name="Buee M."/>
            <person name="Carver A."/>
            <person name="Chen C."/>
            <person name="Cichocki N."/>
            <person name="Clum A."/>
            <person name="Culley D."/>
            <person name="Crous P.W."/>
            <person name="Fauchery L."/>
            <person name="Girlanda M."/>
            <person name="Hayes R."/>
            <person name="Keri Z."/>
            <person name="Labutti K."/>
            <person name="Lipzen A."/>
            <person name="Lombard V."/>
            <person name="Magnuson J."/>
            <person name="Maillard F."/>
            <person name="Morin E."/>
            <person name="Murat C."/>
            <person name="Nolan M."/>
            <person name="Ohm R."/>
            <person name="Pangilinan J."/>
            <person name="Pereira M."/>
            <person name="Perotto S."/>
            <person name="Peter M."/>
            <person name="Riley R."/>
            <person name="Sitrit Y."/>
            <person name="Stielow B."/>
            <person name="Szollosi G."/>
            <person name="Zifcakova L."/>
            <person name="Stursova M."/>
            <person name="Spatafora J.W."/>
            <person name="Tedersoo L."/>
            <person name="Vaario L.-M."/>
            <person name="Yamada A."/>
            <person name="Yan M."/>
            <person name="Wang P."/>
            <person name="Xu J."/>
            <person name="Bruns T."/>
            <person name="Baldrian P."/>
            <person name="Vilgalys R."/>
            <person name="Henrissat B."/>
            <person name="Grigoriev I.V."/>
            <person name="Hibbett D."/>
            <person name="Nagy L.G."/>
            <person name="Martin F.M."/>
        </authorList>
    </citation>
    <scope>NUCLEOTIDE SEQUENCE</scope>
    <source>
        <strain evidence="3">UH-Tt-Lm1</strain>
    </source>
</reference>
<dbReference type="OrthoDB" id="415411at2759"/>
<dbReference type="PANTHER" id="PTHR10151">
    <property type="entry name" value="ECTONUCLEOTIDE PYROPHOSPHATASE/PHOSPHODIESTERASE"/>
    <property type="match status" value="1"/>
</dbReference>
<dbReference type="SUPFAM" id="SSF53649">
    <property type="entry name" value="Alkaline phosphatase-like"/>
    <property type="match status" value="1"/>
</dbReference>
<dbReference type="EMBL" id="WIUZ02000009">
    <property type="protein sequence ID" value="KAF9783811.1"/>
    <property type="molecule type" value="Genomic_DNA"/>
</dbReference>
<reference evidence="3" key="1">
    <citation type="journal article" date="2020" name="Nat. Commun.">
        <title>Large-scale genome sequencing of mycorrhizal fungi provides insights into the early evolution of symbiotic traits.</title>
        <authorList>
            <person name="Miyauchi S."/>
            <person name="Kiss E."/>
            <person name="Kuo A."/>
            <person name="Drula E."/>
            <person name="Kohler A."/>
            <person name="Sanchez-Garcia M."/>
            <person name="Morin E."/>
            <person name="Andreopoulos B."/>
            <person name="Barry K.W."/>
            <person name="Bonito G."/>
            <person name="Buee M."/>
            <person name="Carver A."/>
            <person name="Chen C."/>
            <person name="Cichocki N."/>
            <person name="Clum A."/>
            <person name="Culley D."/>
            <person name="Crous P.W."/>
            <person name="Fauchery L."/>
            <person name="Girlanda M."/>
            <person name="Hayes R.D."/>
            <person name="Keri Z."/>
            <person name="LaButti K."/>
            <person name="Lipzen A."/>
            <person name="Lombard V."/>
            <person name="Magnuson J."/>
            <person name="Maillard F."/>
            <person name="Murat C."/>
            <person name="Nolan M."/>
            <person name="Ohm R.A."/>
            <person name="Pangilinan J."/>
            <person name="Pereira M.F."/>
            <person name="Perotto S."/>
            <person name="Peter M."/>
            <person name="Pfister S."/>
            <person name="Riley R."/>
            <person name="Sitrit Y."/>
            <person name="Stielow J.B."/>
            <person name="Szollosi G."/>
            <person name="Zifcakova L."/>
            <person name="Stursova M."/>
            <person name="Spatafora J.W."/>
            <person name="Tedersoo L."/>
            <person name="Vaario L.M."/>
            <person name="Yamada A."/>
            <person name="Yan M."/>
            <person name="Wang P."/>
            <person name="Xu J."/>
            <person name="Bruns T."/>
            <person name="Baldrian P."/>
            <person name="Vilgalys R."/>
            <person name="Dunand C."/>
            <person name="Henrissat B."/>
            <person name="Grigoriev I.V."/>
            <person name="Hibbett D."/>
            <person name="Nagy L.G."/>
            <person name="Martin F.M."/>
        </authorList>
    </citation>
    <scope>NUCLEOTIDE SEQUENCE</scope>
    <source>
        <strain evidence="3">UH-Tt-Lm1</strain>
    </source>
</reference>
<evidence type="ECO:0000313" key="4">
    <source>
        <dbReference type="Proteomes" id="UP000736335"/>
    </source>
</evidence>
<proteinExistence type="predicted"/>
<dbReference type="Gene3D" id="3.40.720.10">
    <property type="entry name" value="Alkaline Phosphatase, subunit A"/>
    <property type="match status" value="1"/>
</dbReference>
<keyword evidence="2" id="KW-0472">Membrane</keyword>
<dbReference type="AlphaFoldDB" id="A0A9P6L610"/>
<accession>A0A9P6L610</accession>
<dbReference type="InterPro" id="IPR017850">
    <property type="entry name" value="Alkaline_phosphatase_core_sf"/>
</dbReference>
<dbReference type="CDD" id="cd16018">
    <property type="entry name" value="Enpp"/>
    <property type="match status" value="1"/>
</dbReference>
<name>A0A9P6L610_9AGAM</name>
<dbReference type="Proteomes" id="UP000736335">
    <property type="component" value="Unassembled WGS sequence"/>
</dbReference>
<comment type="caution">
    <text evidence="3">The sequence shown here is derived from an EMBL/GenBank/DDBJ whole genome shotgun (WGS) entry which is preliminary data.</text>
</comment>
<dbReference type="PANTHER" id="PTHR10151:SF120">
    <property type="entry name" value="BIS(5'-ADENOSYL)-TRIPHOSPHATASE"/>
    <property type="match status" value="1"/>
</dbReference>
<dbReference type="GO" id="GO:0047429">
    <property type="term" value="F:nucleoside triphosphate diphosphatase activity"/>
    <property type="evidence" value="ECO:0007669"/>
    <property type="project" value="TreeGrafter"/>
</dbReference>
<organism evidence="3 4">
    <name type="scientific">Thelephora terrestris</name>
    <dbReference type="NCBI Taxonomy" id="56493"/>
    <lineage>
        <taxon>Eukaryota</taxon>
        <taxon>Fungi</taxon>
        <taxon>Dikarya</taxon>
        <taxon>Basidiomycota</taxon>
        <taxon>Agaricomycotina</taxon>
        <taxon>Agaricomycetes</taxon>
        <taxon>Thelephorales</taxon>
        <taxon>Thelephoraceae</taxon>
        <taxon>Thelephora</taxon>
    </lineage>
</organism>
<evidence type="ECO:0000256" key="1">
    <source>
        <dbReference type="SAM" id="MobiDB-lite"/>
    </source>
</evidence>
<dbReference type="GO" id="GO:0017111">
    <property type="term" value="F:ribonucleoside triphosphate phosphatase activity"/>
    <property type="evidence" value="ECO:0007669"/>
    <property type="project" value="TreeGrafter"/>
</dbReference>
<sequence length="277" mass="31072">MSYNLKDIPAPQYSKACQLKPTSKERKGLLSNLDAEDHDNGEPPRYEDEEYAKPRGRTPLRKRSVAWIAGSFIALILGASFLVPVSRGWCSGIDSASRVTDPSRLLSNETHDFKRTVLIVSIDGLRADYLDRGFTPHLLDISKEGLRAKFMRPVYPTLTFPNHWSLMSGLYAESHGIVANVCSTIPSCGCECDPFIELLGPCQRTRVSLMWPGSPVTRTGAEPTYFIPWRDKVPLGEKLDQIMAWIDLPLEKRPQFISAYEPSGSSRSCRWALLLAR</sequence>
<evidence type="ECO:0000313" key="3">
    <source>
        <dbReference type="EMBL" id="KAF9783811.1"/>
    </source>
</evidence>
<feature type="region of interest" description="Disordered" evidence="1">
    <location>
        <begin position="14"/>
        <end position="54"/>
    </location>
</feature>
<keyword evidence="2" id="KW-0812">Transmembrane</keyword>
<dbReference type="InterPro" id="IPR002591">
    <property type="entry name" value="Phosphodiest/P_Trfase"/>
</dbReference>
<feature type="transmembrane region" description="Helical" evidence="2">
    <location>
        <begin position="65"/>
        <end position="85"/>
    </location>
</feature>
<gene>
    <name evidence="3" type="ORF">BJ322DRAFT_881241</name>
</gene>
<dbReference type="Pfam" id="PF01663">
    <property type="entry name" value="Phosphodiest"/>
    <property type="match status" value="2"/>
</dbReference>
<protein>
    <submittedName>
        <fullName evidence="3">Alkaline-phosphatase-like protein</fullName>
    </submittedName>
</protein>
<keyword evidence="4" id="KW-1185">Reference proteome</keyword>